<dbReference type="Proteomes" id="UP001243330">
    <property type="component" value="Unassembled WGS sequence"/>
</dbReference>
<accession>A0AAD9ATN4</accession>
<evidence type="ECO:0000313" key="2">
    <source>
        <dbReference type="EMBL" id="KAK1854333.1"/>
    </source>
</evidence>
<evidence type="ECO:0000313" key="3">
    <source>
        <dbReference type="Proteomes" id="UP001243330"/>
    </source>
</evidence>
<evidence type="ECO:0000256" key="1">
    <source>
        <dbReference type="SAM" id="Phobius"/>
    </source>
</evidence>
<dbReference type="AlphaFoldDB" id="A0AAD9ATN4"/>
<sequence length="80" mass="9121">MARRWPLQSTAMRPPVHHRDVGCALLGFLITPLLSLVVRVFSTKKGEMRPGHTIGNADKRRRDAHLRGILFPFKCFQELA</sequence>
<keyword evidence="1" id="KW-0472">Membrane</keyword>
<reference evidence="2" key="1">
    <citation type="submission" date="2023-01" db="EMBL/GenBank/DDBJ databases">
        <title>Colletotrichum chrysophilum M932 genome sequence.</title>
        <authorList>
            <person name="Baroncelli R."/>
        </authorList>
    </citation>
    <scope>NUCLEOTIDE SEQUENCE</scope>
    <source>
        <strain evidence="2">M932</strain>
    </source>
</reference>
<feature type="transmembrane region" description="Helical" evidence="1">
    <location>
        <begin position="21"/>
        <end position="41"/>
    </location>
</feature>
<gene>
    <name evidence="2" type="ORF">CCHR01_03063</name>
</gene>
<protein>
    <submittedName>
        <fullName evidence="2">Uncharacterized protein</fullName>
    </submittedName>
</protein>
<keyword evidence="3" id="KW-1185">Reference proteome</keyword>
<name>A0AAD9ATN4_9PEZI</name>
<keyword evidence="1" id="KW-0812">Transmembrane</keyword>
<keyword evidence="1" id="KW-1133">Transmembrane helix</keyword>
<dbReference type="EMBL" id="JAQOWY010000039">
    <property type="protein sequence ID" value="KAK1854333.1"/>
    <property type="molecule type" value="Genomic_DNA"/>
</dbReference>
<organism evidence="2 3">
    <name type="scientific">Colletotrichum chrysophilum</name>
    <dbReference type="NCBI Taxonomy" id="1836956"/>
    <lineage>
        <taxon>Eukaryota</taxon>
        <taxon>Fungi</taxon>
        <taxon>Dikarya</taxon>
        <taxon>Ascomycota</taxon>
        <taxon>Pezizomycotina</taxon>
        <taxon>Sordariomycetes</taxon>
        <taxon>Hypocreomycetidae</taxon>
        <taxon>Glomerellales</taxon>
        <taxon>Glomerellaceae</taxon>
        <taxon>Colletotrichum</taxon>
        <taxon>Colletotrichum gloeosporioides species complex</taxon>
    </lineage>
</organism>
<proteinExistence type="predicted"/>
<comment type="caution">
    <text evidence="2">The sequence shown here is derived from an EMBL/GenBank/DDBJ whole genome shotgun (WGS) entry which is preliminary data.</text>
</comment>